<evidence type="ECO:0000256" key="1">
    <source>
        <dbReference type="ARBA" id="ARBA00022441"/>
    </source>
</evidence>
<name>A0A919GDG2_9ACTN</name>
<dbReference type="InterPro" id="IPR037293">
    <property type="entry name" value="Gal_Oxidase_central_sf"/>
</dbReference>
<dbReference type="SMART" id="SM00612">
    <property type="entry name" value="Kelch"/>
    <property type="match status" value="6"/>
</dbReference>
<reference evidence="3" key="2">
    <citation type="submission" date="2020-09" db="EMBL/GenBank/DDBJ databases">
        <authorList>
            <person name="Sun Q."/>
            <person name="Ohkuma M."/>
        </authorList>
    </citation>
    <scope>NUCLEOTIDE SEQUENCE</scope>
    <source>
        <strain evidence="3">JCM 5069</strain>
    </source>
</reference>
<keyword evidence="2" id="KW-0677">Repeat</keyword>
<comment type="caution">
    <text evidence="3">The sequence shown here is derived from an EMBL/GenBank/DDBJ whole genome shotgun (WGS) entry which is preliminary data.</text>
</comment>
<accession>A0A919GDG2</accession>
<evidence type="ECO:0000313" key="3">
    <source>
        <dbReference type="EMBL" id="GHH82762.1"/>
    </source>
</evidence>
<reference evidence="3" key="1">
    <citation type="journal article" date="2014" name="Int. J. Syst. Evol. Microbiol.">
        <title>Complete genome sequence of Corynebacterium casei LMG S-19264T (=DSM 44701T), isolated from a smear-ripened cheese.</title>
        <authorList>
            <consortium name="US DOE Joint Genome Institute (JGI-PGF)"/>
            <person name="Walter F."/>
            <person name="Albersmeier A."/>
            <person name="Kalinowski J."/>
            <person name="Ruckert C."/>
        </authorList>
    </citation>
    <scope>NUCLEOTIDE SEQUENCE</scope>
    <source>
        <strain evidence="3">JCM 5069</strain>
    </source>
</reference>
<keyword evidence="4" id="KW-1185">Reference proteome</keyword>
<dbReference type="Gene3D" id="2.120.10.80">
    <property type="entry name" value="Kelch-type beta propeller"/>
    <property type="match status" value="1"/>
</dbReference>
<evidence type="ECO:0000256" key="2">
    <source>
        <dbReference type="ARBA" id="ARBA00022737"/>
    </source>
</evidence>
<protein>
    <recommendedName>
        <fullName evidence="5">Kelch repeat-containing protein</fullName>
    </recommendedName>
</protein>
<dbReference type="Proteomes" id="UP000603708">
    <property type="component" value="Unassembled WGS sequence"/>
</dbReference>
<dbReference type="PANTHER" id="PTHR46344">
    <property type="entry name" value="OS02G0202900 PROTEIN"/>
    <property type="match status" value="1"/>
</dbReference>
<dbReference type="InterPro" id="IPR015915">
    <property type="entry name" value="Kelch-typ_b-propeller"/>
</dbReference>
<dbReference type="PANTHER" id="PTHR46344:SF27">
    <property type="entry name" value="KELCH REPEAT SUPERFAMILY PROTEIN"/>
    <property type="match status" value="1"/>
</dbReference>
<dbReference type="Gene3D" id="2.130.10.80">
    <property type="entry name" value="Galactose oxidase/kelch, beta-propeller"/>
    <property type="match status" value="1"/>
</dbReference>
<organism evidence="3 4">
    <name type="scientific">Streptomyces sulfonofaciens</name>
    <dbReference type="NCBI Taxonomy" id="68272"/>
    <lineage>
        <taxon>Bacteria</taxon>
        <taxon>Bacillati</taxon>
        <taxon>Actinomycetota</taxon>
        <taxon>Actinomycetes</taxon>
        <taxon>Kitasatosporales</taxon>
        <taxon>Streptomycetaceae</taxon>
        <taxon>Streptomyces</taxon>
    </lineage>
</organism>
<gene>
    <name evidence="3" type="ORF">GCM10018793_43140</name>
</gene>
<dbReference type="SUPFAM" id="SSF117281">
    <property type="entry name" value="Kelch motif"/>
    <property type="match status" value="2"/>
</dbReference>
<dbReference type="InterPro" id="IPR006652">
    <property type="entry name" value="Kelch_1"/>
</dbReference>
<sequence>MPRTDPLTAPATPPTATDARAAAAAVGGWQPAGDLPAPAYFAPPSPSAIVLDDAHGNKVLIAGGEDGARNALGGAVLFDPVERTWEGTGPLSVPRRLHTTTKLANGEVLVTGGLTGPFTLPVAPVSSAEIYDPAHGSWRATGALHEARYAHAAVRLDDGRVLVTGGLAPRDSLTHSALYSAEIYDPASGEWTPAAAMHDARGGHPMLRIGANRFIVVGGMLPVGRGLYTGLSFCEVYDPTTGPGGTWTPTGSLRVARKSHQATLLADGSVLVTGGDGAGRQDDWSFSVYSQWVTERYTPSNGRWSEMEPMTVGRSHHRALALRSGKVLVIGGTDDASFDVGYQNAEVYDPAANTWTPTGGMVTGRWACAAAELKDGRVLAAGGLVLSGAAAPDSTDVATGASELFAV</sequence>
<proteinExistence type="predicted"/>
<evidence type="ECO:0008006" key="5">
    <source>
        <dbReference type="Google" id="ProtNLM"/>
    </source>
</evidence>
<evidence type="ECO:0000313" key="4">
    <source>
        <dbReference type="Proteomes" id="UP000603708"/>
    </source>
</evidence>
<dbReference type="Pfam" id="PF01344">
    <property type="entry name" value="Kelch_1"/>
    <property type="match status" value="2"/>
</dbReference>
<dbReference type="AlphaFoldDB" id="A0A919GDG2"/>
<dbReference type="RefSeq" id="WP_189934533.1">
    <property type="nucleotide sequence ID" value="NZ_BNCD01000013.1"/>
</dbReference>
<keyword evidence="1" id="KW-0880">Kelch repeat</keyword>
<dbReference type="EMBL" id="BNCD01000013">
    <property type="protein sequence ID" value="GHH82762.1"/>
    <property type="molecule type" value="Genomic_DNA"/>
</dbReference>